<organism evidence="1 2">
    <name type="scientific">Choristoneura fumiferana</name>
    <name type="common">Spruce budworm moth</name>
    <name type="synonym">Archips fumiferana</name>
    <dbReference type="NCBI Taxonomy" id="7141"/>
    <lineage>
        <taxon>Eukaryota</taxon>
        <taxon>Metazoa</taxon>
        <taxon>Ecdysozoa</taxon>
        <taxon>Arthropoda</taxon>
        <taxon>Hexapoda</taxon>
        <taxon>Insecta</taxon>
        <taxon>Pterygota</taxon>
        <taxon>Neoptera</taxon>
        <taxon>Endopterygota</taxon>
        <taxon>Lepidoptera</taxon>
        <taxon>Glossata</taxon>
        <taxon>Ditrysia</taxon>
        <taxon>Tortricoidea</taxon>
        <taxon>Tortricidae</taxon>
        <taxon>Tortricinae</taxon>
        <taxon>Choristoneura</taxon>
    </lineage>
</organism>
<proteinExistence type="predicted"/>
<evidence type="ECO:0000313" key="2">
    <source>
        <dbReference type="Proteomes" id="UP001064048"/>
    </source>
</evidence>
<comment type="caution">
    <text evidence="1">The sequence shown here is derived from an EMBL/GenBank/DDBJ whole genome shotgun (WGS) entry which is preliminary data.</text>
</comment>
<evidence type="ECO:0000313" key="1">
    <source>
        <dbReference type="EMBL" id="KAI8438226.1"/>
    </source>
</evidence>
<gene>
    <name evidence="1" type="ORF">MSG28_010842</name>
</gene>
<keyword evidence="2" id="KW-1185">Reference proteome</keyword>
<name>A0ACC0KQA6_CHOFU</name>
<sequence length="1632" mass="183390">KTLPVHCVVEAVSSLEEGAWRRRSVVETDSYVIIPAATAFHELVPAAMMRLGYPHELAASAKDGPLATVGEVLGELTTVATLRIQLLRARQTPLQDIKDKLLRLLLSPMQLSGSPGRYPMSVMSEDNLSNAGSDLDDESGDVNPDDRPDSPEAPLSLITTKKNNGTEEQDKDSPKPPDIIKVHDIKQEPRDLSKPDQESSPHRSPAKNSDSSHNNNNNDDENGVADEHDNASDDDVVSERHYQPSSPHLDRLPFPMVPNHPMFGHGIMYMSQYMTGFPGVGGVPGEGASGLNLALAGASDERRKRNRTFIDPVSEVPVLEQWFSMNTHPSHNLILKYTEELNRMPYRQKFPRLESKNVQFWFKNRRAKCKRLKMSLYEPSSPSHYSHPGHPHALTEHVLLAALMWLLPATTTGGVVRDTLFNPCRTYSLNDQLHLDCSDQGLSELPDGLNYDAQVLDFSNNNFETFPNQLEHFTQAVKLDISGNHLNLPLPGYIANWPNLHTLNLSDNNYDVWVSDGRYNSLEKLDLSKNKINKIHDDAFNGMPKLFFLELSENRIDDLQSTLFSKADNLHNLILSRNSLTSVPPFQSSSLRSLLLSNCQIQNLKVDSLIRMTSLLEVDLSINQIESVPDNFQSHTLQEFDLSYNEISSLTDRTFSSLPNLAVLNLRGNEFKDVWASSYFASNPYLREVHVKGNRWSCEGFSVNLLLTYEFLTREPSKVSDPGSLICYSPANVTQLTWQRAYIETWHPDETSAQTYTFMAVMIGVIIGVIMTSLICRMLVAANKPEPPRPAAPAETTALNLNGTAPQPRVESLIMRVPLREEDLPPTYDEALLMPRLNASFHSLPDFVDEVEETTTRSYRRSRKQGISDITFIKRKKGPMPTMQSYAPELVHGSDNRVRYEMGTRLRELLVLLAACTLVLGEPAKKSARADKDAEGFLYQYEDYDAADDRKVLFSEDKPCPRDCICTASQGYRIAKCNRLEIGTQKFGDDITDLVIQNADPAFPIDLDDFIFKKLGLHQIATVKIVNSTIGYVGPNAFHGLQDLYAVNLSNNKLKSLHPDTFANNKKLLLLTLAYNPLKFPAPNSQDYFLNASSVQELDVSYCNMQYITANTFKNLSGVMYLNVAGNNLSDMDPDTFKKLLDLEELDLSDNNIQSLPNDIFSENTELATLHIQRNPIDTVYDLQVFSRCPKLVDVNLAYNMLTTLDVKIFEKNIDLARLNLQGNPIKVFSAEVFVHTPMLTWLDVSNAELTSLWKVDKNQPKTLLNNLSFLNVSHNRISEIKQTEVDNLNKLRTLDISNNPLACGREFENLMSWLSKHKVSPNADSASIANLARDGKDDEVNYSWEFLTKKTCGSSAIVHPVEPLPPVSDEEIWERIDKDSVGNFDLKDTLDDGKIDENPKDAYSYPDDDGEDADDADLDEEDDDDDEEEDDSGEDEDSDDMDLSVKLNEKPAKPKTLVLSKQLLRNYSTTTKPVPTASQDFPENKVEIEVKLMDNDNSVFEDSEPDFYPYLKEASMVKEDEHGHYEYLWPILIAVLGALLLLLIIAKIVMVVCSRRDKQVRYNSAIIAAMSQQGRTKKDCGLVYQQLSEDLTGPATPKLARYAPLHSVSVKASNMYESSPFHHNNIVPEAV</sequence>
<dbReference type="Proteomes" id="UP001064048">
    <property type="component" value="Chromosome 18"/>
</dbReference>
<accession>A0ACC0KQA6</accession>
<protein>
    <submittedName>
        <fullName evidence="1">Uncharacterized protein</fullName>
    </submittedName>
</protein>
<dbReference type="EMBL" id="CM046118">
    <property type="protein sequence ID" value="KAI8438226.1"/>
    <property type="molecule type" value="Genomic_DNA"/>
</dbReference>
<reference evidence="1 2" key="1">
    <citation type="journal article" date="2022" name="Genome Biol. Evol.">
        <title>The Spruce Budworm Genome: Reconstructing the Evolutionary History of Antifreeze Proteins.</title>
        <authorList>
            <person name="Beliveau C."/>
            <person name="Gagne P."/>
            <person name="Picq S."/>
            <person name="Vernygora O."/>
            <person name="Keeling C.I."/>
            <person name="Pinkney K."/>
            <person name="Doucet D."/>
            <person name="Wen F."/>
            <person name="Johnston J.S."/>
            <person name="Maaroufi H."/>
            <person name="Boyle B."/>
            <person name="Laroche J."/>
            <person name="Dewar K."/>
            <person name="Juretic N."/>
            <person name="Blackburn G."/>
            <person name="Nisole A."/>
            <person name="Brunet B."/>
            <person name="Brandao M."/>
            <person name="Lumley L."/>
            <person name="Duan J."/>
            <person name="Quan G."/>
            <person name="Lucarotti C.J."/>
            <person name="Roe A.D."/>
            <person name="Sperling F.A.H."/>
            <person name="Levesque R.C."/>
            <person name="Cusson M."/>
        </authorList>
    </citation>
    <scope>NUCLEOTIDE SEQUENCE [LARGE SCALE GENOMIC DNA]</scope>
    <source>
        <strain evidence="1">Glfc:IPQL:Cfum</strain>
    </source>
</reference>
<feature type="non-terminal residue" evidence="1">
    <location>
        <position position="1"/>
    </location>
</feature>